<keyword evidence="1" id="KW-1133">Transmembrane helix</keyword>
<reference evidence="2" key="1">
    <citation type="journal article" date="2023" name="Mol. Phylogenet. Evol.">
        <title>Genome-scale phylogeny and comparative genomics of the fungal order Sordariales.</title>
        <authorList>
            <person name="Hensen N."/>
            <person name="Bonometti L."/>
            <person name="Westerberg I."/>
            <person name="Brannstrom I.O."/>
            <person name="Guillou S."/>
            <person name="Cros-Aarteil S."/>
            <person name="Calhoun S."/>
            <person name="Haridas S."/>
            <person name="Kuo A."/>
            <person name="Mondo S."/>
            <person name="Pangilinan J."/>
            <person name="Riley R."/>
            <person name="LaButti K."/>
            <person name="Andreopoulos B."/>
            <person name="Lipzen A."/>
            <person name="Chen C."/>
            <person name="Yan M."/>
            <person name="Daum C."/>
            <person name="Ng V."/>
            <person name="Clum A."/>
            <person name="Steindorff A."/>
            <person name="Ohm R.A."/>
            <person name="Martin F."/>
            <person name="Silar P."/>
            <person name="Natvig D.O."/>
            <person name="Lalanne C."/>
            <person name="Gautier V."/>
            <person name="Ament-Velasquez S.L."/>
            <person name="Kruys A."/>
            <person name="Hutchinson M.I."/>
            <person name="Powell A.J."/>
            <person name="Barry K."/>
            <person name="Miller A.N."/>
            <person name="Grigoriev I.V."/>
            <person name="Debuchy R."/>
            <person name="Gladieux P."/>
            <person name="Hiltunen Thoren M."/>
            <person name="Johannesson H."/>
        </authorList>
    </citation>
    <scope>NUCLEOTIDE SEQUENCE</scope>
    <source>
        <strain evidence="2">CBS 359.72</strain>
    </source>
</reference>
<reference evidence="2" key="2">
    <citation type="submission" date="2023-05" db="EMBL/GenBank/DDBJ databases">
        <authorList>
            <consortium name="Lawrence Berkeley National Laboratory"/>
            <person name="Steindorff A."/>
            <person name="Hensen N."/>
            <person name="Bonometti L."/>
            <person name="Westerberg I."/>
            <person name="Brannstrom I.O."/>
            <person name="Guillou S."/>
            <person name="Cros-Aarteil S."/>
            <person name="Calhoun S."/>
            <person name="Haridas S."/>
            <person name="Kuo A."/>
            <person name="Mondo S."/>
            <person name="Pangilinan J."/>
            <person name="Riley R."/>
            <person name="Labutti K."/>
            <person name="Andreopoulos B."/>
            <person name="Lipzen A."/>
            <person name="Chen C."/>
            <person name="Yanf M."/>
            <person name="Daum C."/>
            <person name="Ng V."/>
            <person name="Clum A."/>
            <person name="Ohm R."/>
            <person name="Martin F."/>
            <person name="Silar P."/>
            <person name="Natvig D."/>
            <person name="Lalanne C."/>
            <person name="Gautier V."/>
            <person name="Ament-Velasquez S.L."/>
            <person name="Kruys A."/>
            <person name="Hutchinson M.I."/>
            <person name="Powell A.J."/>
            <person name="Barry K."/>
            <person name="Miller A.N."/>
            <person name="Grigoriev I.V."/>
            <person name="Debuchy R."/>
            <person name="Gladieux P."/>
            <person name="Thoren M.H."/>
            <person name="Johannesson H."/>
        </authorList>
    </citation>
    <scope>NUCLEOTIDE SEQUENCE</scope>
    <source>
        <strain evidence="2">CBS 359.72</strain>
    </source>
</reference>
<evidence type="ECO:0000313" key="2">
    <source>
        <dbReference type="EMBL" id="KAK4243035.1"/>
    </source>
</evidence>
<protein>
    <submittedName>
        <fullName evidence="2">Uncharacterized protein</fullName>
    </submittedName>
</protein>
<gene>
    <name evidence="2" type="ORF">C7999DRAFT_36649</name>
</gene>
<name>A0AAN7HI55_9PEZI</name>
<dbReference type="EMBL" id="MU857906">
    <property type="protein sequence ID" value="KAK4243035.1"/>
    <property type="molecule type" value="Genomic_DNA"/>
</dbReference>
<feature type="transmembrane region" description="Helical" evidence="1">
    <location>
        <begin position="28"/>
        <end position="44"/>
    </location>
</feature>
<keyword evidence="1" id="KW-0812">Transmembrane</keyword>
<dbReference type="AlphaFoldDB" id="A0AAN7HI55"/>
<organism evidence="2 3">
    <name type="scientific">Corynascus novoguineensis</name>
    <dbReference type="NCBI Taxonomy" id="1126955"/>
    <lineage>
        <taxon>Eukaryota</taxon>
        <taxon>Fungi</taxon>
        <taxon>Dikarya</taxon>
        <taxon>Ascomycota</taxon>
        <taxon>Pezizomycotina</taxon>
        <taxon>Sordariomycetes</taxon>
        <taxon>Sordariomycetidae</taxon>
        <taxon>Sordariales</taxon>
        <taxon>Chaetomiaceae</taxon>
        <taxon>Corynascus</taxon>
    </lineage>
</organism>
<proteinExistence type="predicted"/>
<keyword evidence="3" id="KW-1185">Reference proteome</keyword>
<evidence type="ECO:0000313" key="3">
    <source>
        <dbReference type="Proteomes" id="UP001303647"/>
    </source>
</evidence>
<dbReference type="Proteomes" id="UP001303647">
    <property type="component" value="Unassembled WGS sequence"/>
</dbReference>
<accession>A0AAN7HI55</accession>
<evidence type="ECO:0000256" key="1">
    <source>
        <dbReference type="SAM" id="Phobius"/>
    </source>
</evidence>
<keyword evidence="1" id="KW-0472">Membrane</keyword>
<sequence length="141" mass="15598">MAQMAWYCLSCAARGVSGLGFCTLEATTLAFILCTVHNFFLWYYKPLNPEAQRVFTMETSIAAVYELSGAVGPDYLETYTHTPLDFIKPLPDPRSLITPFWFGLTAVLRPSAGRGQGQGKPRAPVKTLANSRVLPQHGRLM</sequence>
<comment type="caution">
    <text evidence="2">The sequence shown here is derived from an EMBL/GenBank/DDBJ whole genome shotgun (WGS) entry which is preliminary data.</text>
</comment>